<evidence type="ECO:0000313" key="2">
    <source>
        <dbReference type="Proteomes" id="UP000230154"/>
    </source>
</evidence>
<name>A0A2H0TQ01_9BACT</name>
<dbReference type="EMBL" id="PFCB01000026">
    <property type="protein sequence ID" value="PIR74219.1"/>
    <property type="molecule type" value="Genomic_DNA"/>
</dbReference>
<dbReference type="Proteomes" id="UP000230154">
    <property type="component" value="Unassembled WGS sequence"/>
</dbReference>
<evidence type="ECO:0000313" key="1">
    <source>
        <dbReference type="EMBL" id="PIR74219.1"/>
    </source>
</evidence>
<comment type="caution">
    <text evidence="1">The sequence shown here is derived from an EMBL/GenBank/DDBJ whole genome shotgun (WGS) entry which is preliminary data.</text>
</comment>
<organism evidence="1 2">
    <name type="scientific">Candidatus Magasanikbacteria bacterium CG10_big_fil_rev_8_21_14_0_10_47_10</name>
    <dbReference type="NCBI Taxonomy" id="1974652"/>
    <lineage>
        <taxon>Bacteria</taxon>
        <taxon>Candidatus Magasanikiibacteriota</taxon>
    </lineage>
</organism>
<sequence>MWCSGLTNGTRCQTAALRRSATVRHAELPARNADVVAAAQALEAAVARDAARAAKAQAADAHAQTLLHRTVLTLRGHVFVGGFLVRVVLGQVVEGHLQAAEVEVVHERELLDDRGHDPAVGLELGQQAVEARLVHGDLEVAVIVGGDLVVRVRVSELGHDQHPHVLHPRAVEARLPAEDQGLTGLHQRQTRLGLLIRHVDVDRTADRHAAEQQEEKDTLVGGHASLPCGYVASTVPATGVTIYNSKKTMQMHGRKVDIFKQTV</sequence>
<dbReference type="AlphaFoldDB" id="A0A2H0TQ01"/>
<proteinExistence type="predicted"/>
<gene>
    <name evidence="1" type="ORF">COU35_03585</name>
</gene>
<accession>A0A2H0TQ01</accession>
<protein>
    <submittedName>
        <fullName evidence="1">Uncharacterized protein</fullName>
    </submittedName>
</protein>
<reference evidence="2" key="1">
    <citation type="submission" date="2017-09" db="EMBL/GenBank/DDBJ databases">
        <title>Depth-based differentiation of microbial function through sediment-hosted aquifers and enrichment of novel symbionts in the deep terrestrial subsurface.</title>
        <authorList>
            <person name="Probst A.J."/>
            <person name="Ladd B."/>
            <person name="Jarett J.K."/>
            <person name="Geller-Mcgrath D.E."/>
            <person name="Sieber C.M.K."/>
            <person name="Emerson J.B."/>
            <person name="Anantharaman K."/>
            <person name="Thomas B.C."/>
            <person name="Malmstrom R."/>
            <person name="Stieglmeier M."/>
            <person name="Klingl A."/>
            <person name="Woyke T."/>
            <person name="Ryan C.M."/>
            <person name="Banfield J.F."/>
        </authorList>
    </citation>
    <scope>NUCLEOTIDE SEQUENCE [LARGE SCALE GENOMIC DNA]</scope>
</reference>